<dbReference type="SUPFAM" id="SSF56219">
    <property type="entry name" value="DNase I-like"/>
    <property type="match status" value="1"/>
</dbReference>
<dbReference type="OrthoDB" id="10030815at2759"/>
<sequence length="214" mass="24197">MVFWEQEGRNGVGIFVDKDLRDLVVEAGLDEEVKSHFWEDLDEIVRGIPQTDKLFIGGDFNGHIGATSGGYDNVHSGFGFGDKIGGGTSMLDFARAFDLVIANSNLPKKMEHLVTFRSSMAKTQIDYLLCRRSDKGFCTDFKVIPSENLTTFHRLLVMDLEIRRKKRKRAVYGQPRIKWEALTKDKAQELGVKLLTMRAWRSSGDASLMWTTTA</sequence>
<evidence type="ECO:0000313" key="1">
    <source>
        <dbReference type="RefSeq" id="XP_016489732.1"/>
    </source>
</evidence>
<gene>
    <name evidence="1" type="primary">LOC107809587</name>
</gene>
<dbReference type="STRING" id="4097.A0A1S4BLM0"/>
<name>A0A1S4BLM0_TOBAC</name>
<dbReference type="AlphaFoldDB" id="A0A1S4BLM0"/>
<dbReference type="KEGG" id="nta:107809587"/>
<accession>A0A1S4BLM0</accession>
<dbReference type="InterPro" id="IPR036691">
    <property type="entry name" value="Endo/exonu/phosph_ase_sf"/>
</dbReference>
<dbReference type="RefSeq" id="XP_016489732.1">
    <property type="nucleotide sequence ID" value="XM_016634246.1"/>
</dbReference>
<dbReference type="PANTHER" id="PTHR23227:SF67">
    <property type="entry name" value="CRANIOFACIAL DEVELOPMENT PROTEIN 2-LIKE"/>
    <property type="match status" value="1"/>
</dbReference>
<dbReference type="PaxDb" id="4097-A0A1S4BLM0"/>
<proteinExistence type="predicted"/>
<reference evidence="1" key="1">
    <citation type="submission" date="2025-08" db="UniProtKB">
        <authorList>
            <consortium name="RefSeq"/>
        </authorList>
    </citation>
    <scope>IDENTIFICATION</scope>
</reference>
<organism evidence="1">
    <name type="scientific">Nicotiana tabacum</name>
    <name type="common">Common tobacco</name>
    <dbReference type="NCBI Taxonomy" id="4097"/>
    <lineage>
        <taxon>Eukaryota</taxon>
        <taxon>Viridiplantae</taxon>
        <taxon>Streptophyta</taxon>
        <taxon>Embryophyta</taxon>
        <taxon>Tracheophyta</taxon>
        <taxon>Spermatophyta</taxon>
        <taxon>Magnoliopsida</taxon>
        <taxon>eudicotyledons</taxon>
        <taxon>Gunneridae</taxon>
        <taxon>Pentapetalae</taxon>
        <taxon>asterids</taxon>
        <taxon>lamiids</taxon>
        <taxon>Solanales</taxon>
        <taxon>Solanaceae</taxon>
        <taxon>Nicotianoideae</taxon>
        <taxon>Nicotianeae</taxon>
        <taxon>Nicotiana</taxon>
    </lineage>
</organism>
<dbReference type="Gene3D" id="3.60.10.10">
    <property type="entry name" value="Endonuclease/exonuclease/phosphatase"/>
    <property type="match status" value="1"/>
</dbReference>
<dbReference type="PANTHER" id="PTHR23227">
    <property type="entry name" value="BUCENTAUR RELATED"/>
    <property type="match status" value="1"/>
</dbReference>
<dbReference type="InterPro" id="IPR027124">
    <property type="entry name" value="Swc5/CFDP1/2"/>
</dbReference>
<protein>
    <submittedName>
        <fullName evidence="1">Craniofacial development protein 2-like</fullName>
    </submittedName>
</protein>